<dbReference type="EMBL" id="ATDL01000022">
    <property type="protein sequence ID" value="ERJ57330.1"/>
    <property type="molecule type" value="Genomic_DNA"/>
</dbReference>
<accession>U2HPW7</accession>
<protein>
    <recommendedName>
        <fullName evidence="6">Oxidoreductase</fullName>
    </recommendedName>
</protein>
<organism evidence="4 5">
    <name type="scientific">Sphingobacterium paucimobilis HER1398</name>
    <dbReference type="NCBI Taxonomy" id="1346330"/>
    <lineage>
        <taxon>Bacteria</taxon>
        <taxon>Pseudomonadati</taxon>
        <taxon>Bacteroidota</taxon>
        <taxon>Sphingobacteriia</taxon>
        <taxon>Sphingobacteriales</taxon>
        <taxon>Sphingobacteriaceae</taxon>
        <taxon>Sphingobacterium</taxon>
    </lineage>
</organism>
<dbReference type="Proteomes" id="UP000016584">
    <property type="component" value="Unassembled WGS sequence"/>
</dbReference>
<dbReference type="Gene3D" id="3.40.50.720">
    <property type="entry name" value="NAD(P)-binding Rossmann-like Domain"/>
    <property type="match status" value="1"/>
</dbReference>
<dbReference type="CDD" id="cd05233">
    <property type="entry name" value="SDR_c"/>
    <property type="match status" value="1"/>
</dbReference>
<gene>
    <name evidence="4" type="ORF">M472_00985</name>
</gene>
<evidence type="ECO:0000256" key="1">
    <source>
        <dbReference type="ARBA" id="ARBA00006484"/>
    </source>
</evidence>
<dbReference type="eggNOG" id="COG4221">
    <property type="taxonomic scope" value="Bacteria"/>
</dbReference>
<sequence length="248" mass="27251">MEIMNRQTTKRVFLTGGTAGIGRATALQLAAKGYYVFIIGRSADKLEDFLKDAAAQDLHHNIGYLLQDLTDQEALERLLPEIWSSHGPFDVLINNAALGFAGVYGVEINQLSYMTKTNMDAYLLLSGFFAQQMAESNIAGDIINIGSMSADSREGKSSGYVATKAGIQGFTEALRKELNPKNIRVSLIEPGAVGTDMQPSSPEEQRELEEKLEMLKAEDIAEAINFVLGQDRRVSIVSMQIKALRQFI</sequence>
<keyword evidence="2" id="KW-0560">Oxidoreductase</keyword>
<dbReference type="PANTHER" id="PTHR43115">
    <property type="entry name" value="DEHYDROGENASE/REDUCTASE SDR FAMILY MEMBER 11"/>
    <property type="match status" value="1"/>
</dbReference>
<name>U2HPW7_9SPHI</name>
<dbReference type="PANTHER" id="PTHR43115:SF4">
    <property type="entry name" value="DEHYDROGENASE_REDUCTASE SDR FAMILY MEMBER 11"/>
    <property type="match status" value="1"/>
</dbReference>
<proteinExistence type="inferred from homology"/>
<dbReference type="GO" id="GO:0016491">
    <property type="term" value="F:oxidoreductase activity"/>
    <property type="evidence" value="ECO:0007669"/>
    <property type="project" value="UniProtKB-KW"/>
</dbReference>
<evidence type="ECO:0000256" key="2">
    <source>
        <dbReference type="ARBA" id="ARBA00023002"/>
    </source>
</evidence>
<dbReference type="PRINTS" id="PR00081">
    <property type="entry name" value="GDHRDH"/>
</dbReference>
<comment type="similarity">
    <text evidence="1 3">Belongs to the short-chain dehydrogenases/reductases (SDR) family.</text>
</comment>
<dbReference type="InterPro" id="IPR036291">
    <property type="entry name" value="NAD(P)-bd_dom_sf"/>
</dbReference>
<evidence type="ECO:0008006" key="6">
    <source>
        <dbReference type="Google" id="ProtNLM"/>
    </source>
</evidence>
<dbReference type="InterPro" id="IPR002347">
    <property type="entry name" value="SDR_fam"/>
</dbReference>
<reference evidence="4 5" key="1">
    <citation type="journal article" date="2013" name="Genome Announc.">
        <title>The Draft Genome Sequence of Sphingomonas paucimobilis Strain HER1398 (Proteobacteria), Host to the Giant PAU Phage, Indicates That It Is a Member of the Genus Sphingobacterium (Bacteroidetes).</title>
        <authorList>
            <person name="White R.A.III."/>
            <person name="Suttle C.A."/>
        </authorList>
    </citation>
    <scope>NUCLEOTIDE SEQUENCE [LARGE SCALE GENOMIC DNA]</scope>
    <source>
        <strain evidence="4 5">HER1398</strain>
    </source>
</reference>
<comment type="caution">
    <text evidence="4">The sequence shown here is derived from an EMBL/GenBank/DDBJ whole genome shotgun (WGS) entry which is preliminary data.</text>
</comment>
<dbReference type="SUPFAM" id="SSF51735">
    <property type="entry name" value="NAD(P)-binding Rossmann-fold domains"/>
    <property type="match status" value="1"/>
</dbReference>
<keyword evidence="5" id="KW-1185">Reference proteome</keyword>
<dbReference type="Pfam" id="PF00106">
    <property type="entry name" value="adh_short"/>
    <property type="match status" value="1"/>
</dbReference>
<evidence type="ECO:0000313" key="4">
    <source>
        <dbReference type="EMBL" id="ERJ57330.1"/>
    </source>
</evidence>
<evidence type="ECO:0000256" key="3">
    <source>
        <dbReference type="RuleBase" id="RU000363"/>
    </source>
</evidence>
<dbReference type="PROSITE" id="PS00061">
    <property type="entry name" value="ADH_SHORT"/>
    <property type="match status" value="1"/>
</dbReference>
<dbReference type="AlphaFoldDB" id="U2HPW7"/>
<dbReference type="PRINTS" id="PR00080">
    <property type="entry name" value="SDRFAMILY"/>
</dbReference>
<dbReference type="InterPro" id="IPR020904">
    <property type="entry name" value="Sc_DH/Rdtase_CS"/>
</dbReference>
<dbReference type="PATRIC" id="fig|1346330.5.peg.4060"/>
<evidence type="ECO:0000313" key="5">
    <source>
        <dbReference type="Proteomes" id="UP000016584"/>
    </source>
</evidence>
<dbReference type="STRING" id="1346330.M472_00985"/>